<proteinExistence type="predicted"/>
<dbReference type="Proteomes" id="UP000799291">
    <property type="component" value="Unassembled WGS sequence"/>
</dbReference>
<name>A0A6G1IVW9_9PLEO</name>
<protein>
    <submittedName>
        <fullName evidence="2">Uncharacterized protein</fullName>
    </submittedName>
</protein>
<gene>
    <name evidence="2" type="ORF">K458DRAFT_478930</name>
</gene>
<accession>A0A6G1IVW9</accession>
<feature type="compositionally biased region" description="Pro residues" evidence="1">
    <location>
        <begin position="56"/>
        <end position="68"/>
    </location>
</feature>
<evidence type="ECO:0000256" key="1">
    <source>
        <dbReference type="SAM" id="MobiDB-lite"/>
    </source>
</evidence>
<dbReference type="EMBL" id="MU005588">
    <property type="protein sequence ID" value="KAF2682029.1"/>
    <property type="molecule type" value="Genomic_DNA"/>
</dbReference>
<organism evidence="2 3">
    <name type="scientific">Lentithecium fluviatile CBS 122367</name>
    <dbReference type="NCBI Taxonomy" id="1168545"/>
    <lineage>
        <taxon>Eukaryota</taxon>
        <taxon>Fungi</taxon>
        <taxon>Dikarya</taxon>
        <taxon>Ascomycota</taxon>
        <taxon>Pezizomycotina</taxon>
        <taxon>Dothideomycetes</taxon>
        <taxon>Pleosporomycetidae</taxon>
        <taxon>Pleosporales</taxon>
        <taxon>Massarineae</taxon>
        <taxon>Lentitheciaceae</taxon>
        <taxon>Lentithecium</taxon>
    </lineage>
</organism>
<dbReference type="OrthoDB" id="5301876at2759"/>
<dbReference type="AlphaFoldDB" id="A0A6G1IVW9"/>
<evidence type="ECO:0000313" key="2">
    <source>
        <dbReference type="EMBL" id="KAF2682029.1"/>
    </source>
</evidence>
<keyword evidence="3" id="KW-1185">Reference proteome</keyword>
<feature type="region of interest" description="Disordered" evidence="1">
    <location>
        <begin position="48"/>
        <end position="74"/>
    </location>
</feature>
<reference evidence="2" key="1">
    <citation type="journal article" date="2020" name="Stud. Mycol.">
        <title>101 Dothideomycetes genomes: a test case for predicting lifestyles and emergence of pathogens.</title>
        <authorList>
            <person name="Haridas S."/>
            <person name="Albert R."/>
            <person name="Binder M."/>
            <person name="Bloem J."/>
            <person name="Labutti K."/>
            <person name="Salamov A."/>
            <person name="Andreopoulos B."/>
            <person name="Baker S."/>
            <person name="Barry K."/>
            <person name="Bills G."/>
            <person name="Bluhm B."/>
            <person name="Cannon C."/>
            <person name="Castanera R."/>
            <person name="Culley D."/>
            <person name="Daum C."/>
            <person name="Ezra D."/>
            <person name="Gonzalez J."/>
            <person name="Henrissat B."/>
            <person name="Kuo A."/>
            <person name="Liang C."/>
            <person name="Lipzen A."/>
            <person name="Lutzoni F."/>
            <person name="Magnuson J."/>
            <person name="Mondo S."/>
            <person name="Nolan M."/>
            <person name="Ohm R."/>
            <person name="Pangilinan J."/>
            <person name="Park H.-J."/>
            <person name="Ramirez L."/>
            <person name="Alfaro M."/>
            <person name="Sun H."/>
            <person name="Tritt A."/>
            <person name="Yoshinaga Y."/>
            <person name="Zwiers L.-H."/>
            <person name="Turgeon B."/>
            <person name="Goodwin S."/>
            <person name="Spatafora J."/>
            <person name="Crous P."/>
            <person name="Grigoriev I."/>
        </authorList>
    </citation>
    <scope>NUCLEOTIDE SEQUENCE</scope>
    <source>
        <strain evidence="2">CBS 122367</strain>
    </source>
</reference>
<sequence length="176" mass="20311">MTSQPPFALFVLDEIIDIEYLNRSLRLAHDWDTNATWDLWVATDSYEDMPKAPSERQPPPEGTKPPLPDSYKSPWIGKTVEDCAKWLQNMPSDSGIQREYFTTMNQFSKEDDTVLTCRIRNDNGKFKVDYYPLSTAVVSMYMITNRGSKFDEAGYNYQARMKREGKPDRSQGGPFN</sequence>
<evidence type="ECO:0000313" key="3">
    <source>
        <dbReference type="Proteomes" id="UP000799291"/>
    </source>
</evidence>